<reference evidence="4" key="1">
    <citation type="journal article" date="2019" name="Int. J. Syst. Evol. Microbiol.">
        <title>The Global Catalogue of Microorganisms (GCM) 10K type strain sequencing project: providing services to taxonomists for standard genome sequencing and annotation.</title>
        <authorList>
            <consortium name="The Broad Institute Genomics Platform"/>
            <consortium name="The Broad Institute Genome Sequencing Center for Infectious Disease"/>
            <person name="Wu L."/>
            <person name="Ma J."/>
        </authorList>
    </citation>
    <scope>NUCLEOTIDE SEQUENCE [LARGE SCALE GENOMIC DNA]</scope>
    <source>
        <strain evidence="4">CGMCC 1.3685</strain>
    </source>
</reference>
<evidence type="ECO:0000313" key="3">
    <source>
        <dbReference type="EMBL" id="GGJ72674.1"/>
    </source>
</evidence>
<comment type="caution">
    <text evidence="3">The sequence shown here is derived from an EMBL/GenBank/DDBJ whole genome shotgun (WGS) entry which is preliminary data.</text>
</comment>
<comment type="cofactor">
    <cofactor evidence="2">
        <name>[2Fe-2S] cluster</name>
        <dbReference type="ChEBI" id="CHEBI:190135"/>
    </cofactor>
</comment>
<name>A0ABQ2DY44_9MICC</name>
<keyword evidence="4" id="KW-1185">Reference proteome</keyword>
<sequence>MKLSAFADVCLRTVMVLGAPGVGQLTSREISELVGVPYNHVAKAVVELRTLGLLEVTRGRHGGAQITERGLAYSVGTLLRSLDWREDVVDCTTHDAVGNCPLSAGCRLRSALKSAREAFYASLDSLTVTDICENSPAITLLPFPTVRHNA</sequence>
<evidence type="ECO:0000313" key="4">
    <source>
        <dbReference type="Proteomes" id="UP000606115"/>
    </source>
</evidence>
<dbReference type="Pfam" id="PF02082">
    <property type="entry name" value="Rrf2"/>
    <property type="match status" value="1"/>
</dbReference>
<protein>
    <submittedName>
        <fullName evidence="3">HTH-type transcriptional repressor NsrR</fullName>
    </submittedName>
</protein>
<dbReference type="Gene3D" id="1.10.10.10">
    <property type="entry name" value="Winged helix-like DNA-binding domain superfamily/Winged helix DNA-binding domain"/>
    <property type="match status" value="1"/>
</dbReference>
<dbReference type="InterPro" id="IPR036390">
    <property type="entry name" value="WH_DNA-bd_sf"/>
</dbReference>
<dbReference type="GeneID" id="303305795"/>
<dbReference type="InterPro" id="IPR000944">
    <property type="entry name" value="Tscrpt_reg_Rrf2"/>
</dbReference>
<evidence type="ECO:0000256" key="2">
    <source>
        <dbReference type="ARBA" id="ARBA00034078"/>
    </source>
</evidence>
<accession>A0ABQ2DY44</accession>
<keyword evidence="1" id="KW-0238">DNA-binding</keyword>
<dbReference type="InterPro" id="IPR036388">
    <property type="entry name" value="WH-like_DNA-bd_sf"/>
</dbReference>
<dbReference type="EMBL" id="BMKX01000012">
    <property type="protein sequence ID" value="GGJ72674.1"/>
    <property type="molecule type" value="Genomic_DNA"/>
</dbReference>
<organism evidence="3 4">
    <name type="scientific">Glutamicibacter ardleyensis</name>
    <dbReference type="NCBI Taxonomy" id="225894"/>
    <lineage>
        <taxon>Bacteria</taxon>
        <taxon>Bacillati</taxon>
        <taxon>Actinomycetota</taxon>
        <taxon>Actinomycetes</taxon>
        <taxon>Micrococcales</taxon>
        <taxon>Micrococcaceae</taxon>
        <taxon>Glutamicibacter</taxon>
    </lineage>
</organism>
<dbReference type="Proteomes" id="UP000606115">
    <property type="component" value="Unassembled WGS sequence"/>
</dbReference>
<evidence type="ECO:0000256" key="1">
    <source>
        <dbReference type="ARBA" id="ARBA00023125"/>
    </source>
</evidence>
<proteinExistence type="predicted"/>
<dbReference type="SUPFAM" id="SSF46785">
    <property type="entry name" value="Winged helix' DNA-binding domain"/>
    <property type="match status" value="1"/>
</dbReference>
<gene>
    <name evidence="3" type="primary">nsrR</name>
    <name evidence="3" type="ORF">GCM10007173_34590</name>
</gene>
<dbReference type="PROSITE" id="PS51197">
    <property type="entry name" value="HTH_RRF2_2"/>
    <property type="match status" value="1"/>
</dbReference>
<dbReference type="PANTHER" id="PTHR33221">
    <property type="entry name" value="WINGED HELIX-TURN-HELIX TRANSCRIPTIONAL REGULATOR, RRF2 FAMILY"/>
    <property type="match status" value="1"/>
</dbReference>
<dbReference type="RefSeq" id="WP_096256212.1">
    <property type="nucleotide sequence ID" value="NZ_BMKX01000012.1"/>
</dbReference>
<dbReference type="PANTHER" id="PTHR33221:SF4">
    <property type="entry name" value="HTH-TYPE TRANSCRIPTIONAL REPRESSOR NSRR"/>
    <property type="match status" value="1"/>
</dbReference>